<protein>
    <submittedName>
        <fullName evidence="2">Glycosyltransferase</fullName>
    </submittedName>
</protein>
<dbReference type="RefSeq" id="WP_158423698.1">
    <property type="nucleotide sequence ID" value="NZ_JAOQJQ010000001.1"/>
</dbReference>
<evidence type="ECO:0000313" key="2">
    <source>
        <dbReference type="EMBL" id="MCU6760817.1"/>
    </source>
</evidence>
<comment type="caution">
    <text evidence="2">The sequence shown here is derived from an EMBL/GenBank/DDBJ whole genome shotgun (WGS) entry which is preliminary data.</text>
</comment>
<organism evidence="2 3">
    <name type="scientific">Brotonthovivens ammoniilytica</name>
    <dbReference type="NCBI Taxonomy" id="2981725"/>
    <lineage>
        <taxon>Bacteria</taxon>
        <taxon>Bacillati</taxon>
        <taxon>Bacillota</taxon>
        <taxon>Clostridia</taxon>
        <taxon>Lachnospirales</taxon>
        <taxon>Lachnospiraceae</taxon>
        <taxon>Brotonthovivens</taxon>
    </lineage>
</organism>
<dbReference type="InterPro" id="IPR001296">
    <property type="entry name" value="Glyco_trans_1"/>
</dbReference>
<sequence>MENIKRIVITSDLLRPVWINGKAKNKETVRINKYFDFLSGQLKEAVNVPVEKISTENSKFNFFVFYRLCNVTFKNTNSWLEIYDLDSIPRDAINYFGKYFDNSFIICHEMPPIFKKICDKLNLYYIDIRIHPVRFLDDHMFSMATNHPQVFQHLKKYLVNEKVFYIYANLYKTTVDFYDLNIDKNSALIVGQTNVDSALYENGKVHTIFEYKNQIEKLGKEYKTVYYKPHPFNGDLKKVYDFLKQFPFIKIINQNIYYLLANENIKAVYAISSGVLTEAKYFEKKAYPFFKTYLDYTYDKNSNYSPNLYLTIMNDFYEPNFWNDLFTGTIPTKDICESFNMPIRPNRMRAALNDYWGNTVLDPDVITVKKEKQFILDQEDYSTQIKYLQEQVSMLSSQINMMKNNVIFEKNILKRIAKKLLFYYSEHNTSINSYAVMKKMRRMSLLCGDKFTSVKNIKCITYRPKAPKGGRGGGGAVLSAMESIIQYKYKNLPIKYVYSEKDGIWHTLRNRYFNEFTYPNYINENSNLIMLWAAIAFVIEETKDDRDTLYICHEYSTAFALGLMGKKYILVIHTQGPRIEEKTNLGERMTNKEEKIISSCERYALKHAQKVCFPSIGGQEYFFNSKYCVTDKSDINLGDILYNTVYAQVSEDKIPEILEESEKCSFLSVGTLTYAKGQDNVCTFLETLLKKDTINKYRWICVGRGPYAEEINQRANKLADICDNFEYIYIEKCSFRQVKYLQNICDYYIMLHRISIFDLATLEAMQNSNGIILSKTGGNLEYNCENNVIYLEDNNYTKLAETIMNEDKEYWKALNLKCYNNYFSKVQFKNRYYKQIDSVIKDLKI</sequence>
<accession>A0ABT2TGI9</accession>
<reference evidence="2 3" key="1">
    <citation type="journal article" date="2021" name="ISME Commun">
        <title>Automated analysis of genomic sequences facilitates high-throughput and comprehensive description of bacteria.</title>
        <authorList>
            <person name="Hitch T.C.A."/>
        </authorList>
    </citation>
    <scope>NUCLEOTIDE SEQUENCE [LARGE SCALE GENOMIC DNA]</scope>
    <source>
        <strain evidence="2 3">Sanger_109</strain>
    </source>
</reference>
<dbReference type="Gene3D" id="3.40.50.2000">
    <property type="entry name" value="Glycogen Phosphorylase B"/>
    <property type="match status" value="1"/>
</dbReference>
<feature type="domain" description="Glycosyl transferase family 1" evidence="1">
    <location>
        <begin position="653"/>
        <end position="803"/>
    </location>
</feature>
<keyword evidence="3" id="KW-1185">Reference proteome</keyword>
<evidence type="ECO:0000259" key="1">
    <source>
        <dbReference type="Pfam" id="PF00534"/>
    </source>
</evidence>
<gene>
    <name evidence="2" type="ORF">OCV88_00525</name>
</gene>
<evidence type="ECO:0000313" key="3">
    <source>
        <dbReference type="Proteomes" id="UP001652442"/>
    </source>
</evidence>
<name>A0ABT2TGI9_9FIRM</name>
<proteinExistence type="predicted"/>
<dbReference type="Proteomes" id="UP001652442">
    <property type="component" value="Unassembled WGS sequence"/>
</dbReference>
<dbReference type="EMBL" id="JAOQJQ010000001">
    <property type="protein sequence ID" value="MCU6760817.1"/>
    <property type="molecule type" value="Genomic_DNA"/>
</dbReference>
<dbReference type="Pfam" id="PF00534">
    <property type="entry name" value="Glycos_transf_1"/>
    <property type="match status" value="1"/>
</dbReference>
<dbReference type="SUPFAM" id="SSF53756">
    <property type="entry name" value="UDP-Glycosyltransferase/glycogen phosphorylase"/>
    <property type="match status" value="1"/>
</dbReference>